<dbReference type="EMBL" id="BMYU01000007">
    <property type="protein sequence ID" value="GGX48188.1"/>
    <property type="molecule type" value="Genomic_DNA"/>
</dbReference>
<dbReference type="RefSeq" id="WP_189357871.1">
    <property type="nucleotide sequence ID" value="NZ_BMYU01000007.1"/>
</dbReference>
<organism evidence="1 2">
    <name type="scientific">Undibacterium squillarum</name>
    <dbReference type="NCBI Taxonomy" id="1131567"/>
    <lineage>
        <taxon>Bacteria</taxon>
        <taxon>Pseudomonadati</taxon>
        <taxon>Pseudomonadota</taxon>
        <taxon>Betaproteobacteria</taxon>
        <taxon>Burkholderiales</taxon>
        <taxon>Oxalobacteraceae</taxon>
        <taxon>Undibacterium</taxon>
    </lineage>
</organism>
<evidence type="ECO:0000313" key="1">
    <source>
        <dbReference type="EMBL" id="GGX48188.1"/>
    </source>
</evidence>
<evidence type="ECO:0000313" key="2">
    <source>
        <dbReference type="Proteomes" id="UP000653343"/>
    </source>
</evidence>
<dbReference type="Gene3D" id="3.30.559.30">
    <property type="entry name" value="Nonribosomal peptide synthetase, condensation domain"/>
    <property type="match status" value="1"/>
</dbReference>
<sequence length="447" mass="49655">MSNDMLQALCGREDPLTGFFYQGRRRFSDVNHHMLVLNQQLCAEIFLLAAEHVISELGSEINETGELHAKAEAVVHVLENVEPDLNSADFRSQLLQQAFLSGQDGKAPLIQMRLFSGTRKSCIYLGISHAIADIQAAHEILYRLREVYEQLLQGISPLHVQRSFLPLQSVLPEWNRPANRVWRRLHTNMIMPGKLFSGSRTRAGKYPTEIQGRFLFSDIDFLHRKLPAALQSAVLTYSRQFAVSVNAIFSAALVIWLRSLSPAAPASQFTIAVNLRGAPGWPVSRGFRSGMVNASLQIPAGVSGPDLCKAIQLQTEALKTPAGLSQAMALMENAEGLMRSGLPSSMVYRLMHRAQSSNVLYSNPGRAKKNLELFGEARVLDWCEFGCLVPPYGCMFLTPMLNQQLQLDVVFSRKRFPQPVEMFVEPYLQALSGLLSSVTADTDVLVA</sequence>
<proteinExistence type="predicted"/>
<reference evidence="2" key="1">
    <citation type="journal article" date="2019" name="Int. J. Syst. Evol. Microbiol.">
        <title>The Global Catalogue of Microorganisms (GCM) 10K type strain sequencing project: providing services to taxonomists for standard genome sequencing and annotation.</title>
        <authorList>
            <consortium name="The Broad Institute Genomics Platform"/>
            <consortium name="The Broad Institute Genome Sequencing Center for Infectious Disease"/>
            <person name="Wu L."/>
            <person name="Ma J."/>
        </authorList>
    </citation>
    <scope>NUCLEOTIDE SEQUENCE [LARGE SCALE GENOMIC DNA]</scope>
    <source>
        <strain evidence="2">KCTC 23917</strain>
    </source>
</reference>
<dbReference type="Gene3D" id="3.30.559.10">
    <property type="entry name" value="Chloramphenicol acetyltransferase-like domain"/>
    <property type="match status" value="1"/>
</dbReference>
<dbReference type="Proteomes" id="UP000653343">
    <property type="component" value="Unassembled WGS sequence"/>
</dbReference>
<keyword evidence="2" id="KW-1185">Reference proteome</keyword>
<comment type="caution">
    <text evidence="1">The sequence shown here is derived from an EMBL/GenBank/DDBJ whole genome shotgun (WGS) entry which is preliminary data.</text>
</comment>
<dbReference type="InterPro" id="IPR023213">
    <property type="entry name" value="CAT-like_dom_sf"/>
</dbReference>
<accession>A0ABQ2Y183</accession>
<evidence type="ECO:0008006" key="3">
    <source>
        <dbReference type="Google" id="ProtNLM"/>
    </source>
</evidence>
<gene>
    <name evidence="1" type="ORF">GCM10010946_28420</name>
</gene>
<protein>
    <recommendedName>
        <fullName evidence="3">Condensation domain-containing protein</fullName>
    </recommendedName>
</protein>
<name>A0ABQ2Y183_9BURK</name>
<dbReference type="SUPFAM" id="SSF52777">
    <property type="entry name" value="CoA-dependent acyltransferases"/>
    <property type="match status" value="2"/>
</dbReference>